<dbReference type="Pfam" id="PF03359">
    <property type="entry name" value="GKAP"/>
    <property type="match status" value="1"/>
</dbReference>
<dbReference type="InterPro" id="IPR005026">
    <property type="entry name" value="SAPAP"/>
</dbReference>
<evidence type="ECO:0000256" key="2">
    <source>
        <dbReference type="SAM" id="MobiDB-lite"/>
    </source>
</evidence>
<dbReference type="EMBL" id="JACMRX010000003">
    <property type="protein sequence ID" value="KAF7993253.1"/>
    <property type="molecule type" value="Genomic_DNA"/>
</dbReference>
<accession>A0A834XTN0</accession>
<dbReference type="GO" id="GO:0023052">
    <property type="term" value="P:signaling"/>
    <property type="evidence" value="ECO:0007669"/>
    <property type="project" value="InterPro"/>
</dbReference>
<gene>
    <name evidence="3" type="ORF">HCN44_006313</name>
</gene>
<dbReference type="PANTHER" id="PTHR12353:SF31">
    <property type="entry name" value="LD44824P"/>
    <property type="match status" value="1"/>
</dbReference>
<feature type="region of interest" description="Disordered" evidence="2">
    <location>
        <begin position="51"/>
        <end position="98"/>
    </location>
</feature>
<dbReference type="GO" id="GO:0098978">
    <property type="term" value="C:glutamatergic synapse"/>
    <property type="evidence" value="ECO:0007669"/>
    <property type="project" value="TreeGrafter"/>
</dbReference>
<proteinExistence type="inferred from homology"/>
<feature type="region of interest" description="Disordered" evidence="2">
    <location>
        <begin position="435"/>
        <end position="472"/>
    </location>
</feature>
<feature type="region of interest" description="Disordered" evidence="2">
    <location>
        <begin position="246"/>
        <end position="280"/>
    </location>
</feature>
<comment type="caution">
    <text evidence="3">The sequence shown here is derived from an EMBL/GenBank/DDBJ whole genome shotgun (WGS) entry which is preliminary data.</text>
</comment>
<name>A0A834XTN0_APHGI</name>
<dbReference type="Proteomes" id="UP000639338">
    <property type="component" value="Unassembled WGS sequence"/>
</dbReference>
<reference evidence="3 4" key="1">
    <citation type="submission" date="2020-08" db="EMBL/GenBank/DDBJ databases">
        <title>Aphidius gifuensis genome sequencing and assembly.</title>
        <authorList>
            <person name="Du Z."/>
        </authorList>
    </citation>
    <scope>NUCLEOTIDE SEQUENCE [LARGE SCALE GENOMIC DNA]</scope>
    <source>
        <strain evidence="3">YNYX2018</strain>
        <tissue evidence="3">Adults</tissue>
    </source>
</reference>
<dbReference type="GO" id="GO:0099572">
    <property type="term" value="C:postsynaptic specialization"/>
    <property type="evidence" value="ECO:0007669"/>
    <property type="project" value="TreeGrafter"/>
</dbReference>
<dbReference type="OrthoDB" id="10036956at2759"/>
<evidence type="ECO:0000313" key="4">
    <source>
        <dbReference type="Proteomes" id="UP000639338"/>
    </source>
</evidence>
<protein>
    <submittedName>
        <fullName evidence="3">Uncharacterized protein</fullName>
    </submittedName>
</protein>
<keyword evidence="4" id="KW-1185">Reference proteome</keyword>
<dbReference type="PANTHER" id="PTHR12353">
    <property type="entry name" value="DISKS LARGE-ASSOCIATED PROTEIN DAP SAP90/PSD-95-ASSOCIATED PROTEIN"/>
    <property type="match status" value="1"/>
</dbReference>
<organism evidence="3 4">
    <name type="scientific">Aphidius gifuensis</name>
    <name type="common">Parasitoid wasp</name>
    <dbReference type="NCBI Taxonomy" id="684658"/>
    <lineage>
        <taxon>Eukaryota</taxon>
        <taxon>Metazoa</taxon>
        <taxon>Ecdysozoa</taxon>
        <taxon>Arthropoda</taxon>
        <taxon>Hexapoda</taxon>
        <taxon>Insecta</taxon>
        <taxon>Pterygota</taxon>
        <taxon>Neoptera</taxon>
        <taxon>Endopterygota</taxon>
        <taxon>Hymenoptera</taxon>
        <taxon>Apocrita</taxon>
        <taxon>Ichneumonoidea</taxon>
        <taxon>Braconidae</taxon>
        <taxon>Aphidiinae</taxon>
        <taxon>Aphidius</taxon>
    </lineage>
</organism>
<feature type="compositionally biased region" description="Polar residues" evidence="2">
    <location>
        <begin position="270"/>
        <end position="280"/>
    </location>
</feature>
<evidence type="ECO:0000313" key="3">
    <source>
        <dbReference type="EMBL" id="KAF7993253.1"/>
    </source>
</evidence>
<dbReference type="GO" id="GO:0060090">
    <property type="term" value="F:molecular adaptor activity"/>
    <property type="evidence" value="ECO:0007669"/>
    <property type="project" value="TreeGrafter"/>
</dbReference>
<comment type="similarity">
    <text evidence="1">Belongs to the SAPAP family.</text>
</comment>
<evidence type="ECO:0000256" key="1">
    <source>
        <dbReference type="ARBA" id="ARBA00008839"/>
    </source>
</evidence>
<sequence length="778" mass="87061">MPLRIESRTYTVNPGECKKSPSKFFIWKNLRCRTKKMVNSVHEECRTEKINQQRSGPGVDEVAGLIEDNGNNDKTTSSVLPGSGSVTSGRSSSRRTRPLSLAVQPLNYHRLDPDNIITITTNCCSNNKHPNMTSQESIGNCSLDVDRSASDRSEATIDSISERTLHSLNLSYNGDTSPAINTPINSDKDIITNSNNNTIKSPIIEISNGDNDTEQVIVKKPSYLGLACSISGYSGITRYDSKLREGFRSRDSSPGSRLITRDSSPAGFRSSENLDIPTQSYQKNQSISPLAMDHQNGFTNGSNKECKIQNFVDTRTNNNDNQGYTEVDRGVTLHTLGELSPIHGTTSKNINYSRETTKTYTSNITFSSPKTTTGKQQLTFNETNKLNSSFNNYDNDSLLNSSTNSEKSFIQQRVERLYGPGALAQGFFFKRSSFNQSNSSNNSLNESRNNNSNNNINNSINNNNNNNSNSFIDNANAEESLKKLPVLRHLRPEFRAQLPVVSPRRPTDGTEQIIKPLQRLSIPIKKQDVNKSIILIKTNDDDNDDKLKLNTSVINNIPDQQLAAPVVVLPVLEKKINTNNGITEAKINIDDKKDGHYFIKLLKAEIKRLFALAESAEVELINGEQLPEEAAGKLRSAAGKARLLATQKMQQFEGLCHKNITQIPGEEFPTTDEDLAGFWDMVMLQVVQINDIFDHIDKLRKSQWQEIAVETKKSNIQNTNGNKRRITQLQKPKTTVNSEANRKVREAREQARRQMIEDRRKAMKTQVEPTVKIFAPKT</sequence>
<feature type="compositionally biased region" description="Low complexity" evidence="2">
    <location>
        <begin position="81"/>
        <end position="91"/>
    </location>
</feature>
<dbReference type="AlphaFoldDB" id="A0A834XTN0"/>